<evidence type="ECO:0000256" key="2">
    <source>
        <dbReference type="ARBA" id="ARBA00022448"/>
    </source>
</evidence>
<comment type="similarity">
    <text evidence="1">Belongs to the ABC transporter superfamily.</text>
</comment>
<protein>
    <submittedName>
        <fullName evidence="6">ATP-binding cassette domain-containing protein</fullName>
    </submittedName>
</protein>
<dbReference type="Proteomes" id="UP000490800">
    <property type="component" value="Unassembled WGS sequence"/>
</dbReference>
<dbReference type="Pfam" id="PF00005">
    <property type="entry name" value="ABC_tran"/>
    <property type="match status" value="1"/>
</dbReference>
<keyword evidence="3" id="KW-0547">Nucleotide-binding</keyword>
<keyword evidence="2" id="KW-0813">Transport</keyword>
<dbReference type="PROSITE" id="PS50893">
    <property type="entry name" value="ABC_TRANSPORTER_2"/>
    <property type="match status" value="1"/>
</dbReference>
<dbReference type="PROSITE" id="PS00211">
    <property type="entry name" value="ABC_TRANSPORTER_1"/>
    <property type="match status" value="1"/>
</dbReference>
<dbReference type="InterPro" id="IPR017871">
    <property type="entry name" value="ABC_transporter-like_CS"/>
</dbReference>
<feature type="domain" description="ABC transporter" evidence="5">
    <location>
        <begin position="117"/>
        <end position="367"/>
    </location>
</feature>
<sequence>MYADSQAACWLAEELEEARQREREYLETKRWDPAGPAVLSSAGREVEAVCTDVPLPPNNISLKEVVNEEVLLERAAISSFTSRDINPIPVQPAGEVRQSVKLPGLEQEAAGRGEVLFDVQGLRKIYEAGGGLLRRPRSRIYAVDGVSFTILAGETFGLVGESGSGKSTLGRSLLRLDKPTEGKVFFEGRDIGRLPSKEMREARRQMQVIYQDPYGSLNPRWTVGELIGEPYAVHGCFRGKERQERVQQLLHDVGLPRSAADRYPHEFSGGQRQRIGIARAMALKPKFILADEAVSALDVSVQAQILNLLQELQSKEKLTYLFIGHGLSVVRHMSDRIGVMYLGRLVEIAPSDELFRHPAHPYTAALLASIPLADPRRMSKALPLSGEIPSPAHPPAGCRFHTRCPSATALCREIEPEWSRVGEEHETACHHPL</sequence>
<dbReference type="SMART" id="SM00382">
    <property type="entry name" value="AAA"/>
    <property type="match status" value="1"/>
</dbReference>
<dbReference type="SUPFAM" id="SSF52540">
    <property type="entry name" value="P-loop containing nucleoside triphosphate hydrolases"/>
    <property type="match status" value="1"/>
</dbReference>
<reference evidence="6 7" key="1">
    <citation type="journal article" date="2019" name="Microorganisms">
        <title>Paenibacillus lutrae sp. nov., A Chitinolytic Species Isolated from A River Otter in Castril Natural Park, Granada, Spain.</title>
        <authorList>
            <person name="Rodriguez M."/>
            <person name="Reina J.C."/>
            <person name="Bejar V."/>
            <person name="Llamas I."/>
        </authorList>
    </citation>
    <scope>NUCLEOTIDE SEQUENCE [LARGE SCALE GENOMIC DNA]</scope>
    <source>
        <strain evidence="6 7">N10</strain>
    </source>
</reference>
<gene>
    <name evidence="6" type="ORF">EDM21_20550</name>
</gene>
<dbReference type="InterPro" id="IPR050319">
    <property type="entry name" value="ABC_transp_ATP-bind"/>
</dbReference>
<keyword evidence="4 6" id="KW-0067">ATP-binding</keyword>
<dbReference type="NCBIfam" id="TIGR01727">
    <property type="entry name" value="oligo_HPY"/>
    <property type="match status" value="1"/>
</dbReference>
<accession>A0A7X3FLE6</accession>
<proteinExistence type="inferred from homology"/>
<dbReference type="Pfam" id="PF08352">
    <property type="entry name" value="oligo_HPY"/>
    <property type="match status" value="1"/>
</dbReference>
<dbReference type="Gene3D" id="3.40.50.300">
    <property type="entry name" value="P-loop containing nucleotide triphosphate hydrolases"/>
    <property type="match status" value="1"/>
</dbReference>
<dbReference type="InterPro" id="IPR013563">
    <property type="entry name" value="Oligopep_ABC_C"/>
</dbReference>
<organism evidence="6 7">
    <name type="scientific">Paenibacillus lutrae</name>
    <dbReference type="NCBI Taxonomy" id="2078573"/>
    <lineage>
        <taxon>Bacteria</taxon>
        <taxon>Bacillati</taxon>
        <taxon>Bacillota</taxon>
        <taxon>Bacilli</taxon>
        <taxon>Bacillales</taxon>
        <taxon>Paenibacillaceae</taxon>
        <taxon>Paenibacillus</taxon>
    </lineage>
</organism>
<dbReference type="CDD" id="cd03257">
    <property type="entry name" value="ABC_NikE_OppD_transporters"/>
    <property type="match status" value="1"/>
</dbReference>
<dbReference type="PANTHER" id="PTHR43776">
    <property type="entry name" value="TRANSPORT ATP-BINDING PROTEIN"/>
    <property type="match status" value="1"/>
</dbReference>
<dbReference type="FunFam" id="3.40.50.300:FF:000016">
    <property type="entry name" value="Oligopeptide ABC transporter ATP-binding component"/>
    <property type="match status" value="1"/>
</dbReference>
<dbReference type="InterPro" id="IPR003593">
    <property type="entry name" value="AAA+_ATPase"/>
</dbReference>
<evidence type="ECO:0000256" key="4">
    <source>
        <dbReference type="ARBA" id="ARBA00022840"/>
    </source>
</evidence>
<dbReference type="GO" id="GO:0016887">
    <property type="term" value="F:ATP hydrolysis activity"/>
    <property type="evidence" value="ECO:0007669"/>
    <property type="project" value="InterPro"/>
</dbReference>
<evidence type="ECO:0000256" key="3">
    <source>
        <dbReference type="ARBA" id="ARBA00022741"/>
    </source>
</evidence>
<dbReference type="OrthoDB" id="9802264at2"/>
<dbReference type="GO" id="GO:0055085">
    <property type="term" value="P:transmembrane transport"/>
    <property type="evidence" value="ECO:0007669"/>
    <property type="project" value="UniProtKB-ARBA"/>
</dbReference>
<evidence type="ECO:0000313" key="7">
    <source>
        <dbReference type="Proteomes" id="UP000490800"/>
    </source>
</evidence>
<dbReference type="InterPro" id="IPR027417">
    <property type="entry name" value="P-loop_NTPase"/>
</dbReference>
<dbReference type="InterPro" id="IPR003439">
    <property type="entry name" value="ABC_transporter-like_ATP-bd"/>
</dbReference>
<evidence type="ECO:0000313" key="6">
    <source>
        <dbReference type="EMBL" id="MVP01873.1"/>
    </source>
</evidence>
<keyword evidence="7" id="KW-1185">Reference proteome</keyword>
<dbReference type="EMBL" id="RHLK01000016">
    <property type="protein sequence ID" value="MVP01873.1"/>
    <property type="molecule type" value="Genomic_DNA"/>
</dbReference>
<comment type="caution">
    <text evidence="6">The sequence shown here is derived from an EMBL/GenBank/DDBJ whole genome shotgun (WGS) entry which is preliminary data.</text>
</comment>
<name>A0A7X3FLE6_9BACL</name>
<evidence type="ECO:0000256" key="1">
    <source>
        <dbReference type="ARBA" id="ARBA00005417"/>
    </source>
</evidence>
<dbReference type="GO" id="GO:0005524">
    <property type="term" value="F:ATP binding"/>
    <property type="evidence" value="ECO:0007669"/>
    <property type="project" value="UniProtKB-KW"/>
</dbReference>
<evidence type="ECO:0000259" key="5">
    <source>
        <dbReference type="PROSITE" id="PS50893"/>
    </source>
</evidence>
<dbReference type="GO" id="GO:0015833">
    <property type="term" value="P:peptide transport"/>
    <property type="evidence" value="ECO:0007669"/>
    <property type="project" value="InterPro"/>
</dbReference>
<dbReference type="AlphaFoldDB" id="A0A7X3FLE6"/>